<dbReference type="Pfam" id="PF01593">
    <property type="entry name" value="Amino_oxidase"/>
    <property type="match status" value="1"/>
</dbReference>
<dbReference type="PANTHER" id="PTHR43734">
    <property type="entry name" value="PHYTOENE DESATURASE"/>
    <property type="match status" value="1"/>
</dbReference>
<dbReference type="PANTHER" id="PTHR43734:SF1">
    <property type="entry name" value="PHYTOENE DESATURASE"/>
    <property type="match status" value="1"/>
</dbReference>
<evidence type="ECO:0000259" key="5">
    <source>
        <dbReference type="Pfam" id="PF01593"/>
    </source>
</evidence>
<gene>
    <name evidence="6" type="ORF">IW252_001366</name>
</gene>
<dbReference type="Proteomes" id="UP000625033">
    <property type="component" value="Unassembled WGS sequence"/>
</dbReference>
<dbReference type="InterPro" id="IPR002937">
    <property type="entry name" value="Amino_oxidase"/>
</dbReference>
<feature type="domain" description="Amine oxidase" evidence="5">
    <location>
        <begin position="12"/>
        <end position="501"/>
    </location>
</feature>
<evidence type="ECO:0000313" key="7">
    <source>
        <dbReference type="Proteomes" id="UP000625033"/>
    </source>
</evidence>
<comment type="pathway">
    <text evidence="1 4">Carotenoid biosynthesis.</text>
</comment>
<evidence type="ECO:0000256" key="1">
    <source>
        <dbReference type="ARBA" id="ARBA00004829"/>
    </source>
</evidence>
<dbReference type="GO" id="GO:0016117">
    <property type="term" value="P:carotenoid biosynthetic process"/>
    <property type="evidence" value="ECO:0007669"/>
    <property type="project" value="UniProtKB-KW"/>
</dbReference>
<dbReference type="SUPFAM" id="SSF51905">
    <property type="entry name" value="FAD/NAD(P)-binding domain"/>
    <property type="match status" value="1"/>
</dbReference>
<evidence type="ECO:0000256" key="3">
    <source>
        <dbReference type="ARBA" id="ARBA00023002"/>
    </source>
</evidence>
<dbReference type="NCBIfam" id="TIGR02734">
    <property type="entry name" value="crtI_fam"/>
    <property type="match status" value="1"/>
</dbReference>
<dbReference type="RefSeq" id="WP_196835889.1">
    <property type="nucleotide sequence ID" value="NZ_JADOTZ010000001.1"/>
</dbReference>
<proteinExistence type="inferred from homology"/>
<comment type="caution">
    <text evidence="6">The sequence shown here is derived from an EMBL/GenBank/DDBJ whole genome shotgun (WGS) entry which is preliminary data.</text>
</comment>
<evidence type="ECO:0000256" key="4">
    <source>
        <dbReference type="RuleBase" id="RU362075"/>
    </source>
</evidence>
<sequence>MTERAVVIGGGFSGLATAGLLARDGHRVTVLEQQQRLGGRSGRWHADGFRFDTGPSWYLMPEVIDRWFRLMGTSAAEELELARLDPAYRVWFGPDSEAVDVRSGREHALELFERLEPGSGPRAAQYLDSAAHTYELAKRRFLYDGFDSARGLLSPDVLRELPRLTRLLGSSLHGEIARHFRDPRVQQILGYPAVFLGTTPYRAPALYHLMSHLDLNDGVLYPQGGFAALVDAMERVARGAGVEIETGVRATAIHTAGRTGARQRRRVSGVDYRDAHGALRHAPAAAVVAAADLHHVQRTLLAPADRDFSERQLRRTDPGPGAVLLCAGIEGELPQLAHHNLLFTGDWRDNFGRISAGRPLAEETSIYVSRTSATDPTAAPAGHENLFVLVPAPALSRTGRGGRSGDQPVEAVAHRALEQLGRWTSTGDLSERVRVRRTWGPGDFSAQFNAFRGSALGPAHILTQSAFFRPANRSRRVAGLFFAGASVRPGIGVPMCMISAEIVRQAVRGEAALPAVEASQAVTP</sequence>
<evidence type="ECO:0000256" key="2">
    <source>
        <dbReference type="ARBA" id="ARBA00022746"/>
    </source>
</evidence>
<dbReference type="InterPro" id="IPR036188">
    <property type="entry name" value="FAD/NAD-bd_sf"/>
</dbReference>
<accession>A0A931D541</accession>
<comment type="similarity">
    <text evidence="4">Belongs to the carotenoid/retinoid oxidoreductase family.</text>
</comment>
<dbReference type="AlphaFoldDB" id="A0A931D541"/>
<keyword evidence="7" id="KW-1185">Reference proteome</keyword>
<evidence type="ECO:0000313" key="6">
    <source>
        <dbReference type="EMBL" id="MBG6084599.1"/>
    </source>
</evidence>
<organism evidence="6 7">
    <name type="scientific">Zhihengliuella flava</name>
    <dbReference type="NCBI Taxonomy" id="1285193"/>
    <lineage>
        <taxon>Bacteria</taxon>
        <taxon>Bacillati</taxon>
        <taxon>Actinomycetota</taxon>
        <taxon>Actinomycetes</taxon>
        <taxon>Micrococcales</taxon>
        <taxon>Micrococcaceae</taxon>
        <taxon>Zhihengliuella</taxon>
    </lineage>
</organism>
<dbReference type="GO" id="GO:0016491">
    <property type="term" value="F:oxidoreductase activity"/>
    <property type="evidence" value="ECO:0007669"/>
    <property type="project" value="UniProtKB-KW"/>
</dbReference>
<name>A0A931D541_9MICC</name>
<dbReference type="InterPro" id="IPR014105">
    <property type="entry name" value="Carotenoid/retinoid_OxRdtase"/>
</dbReference>
<reference evidence="6" key="1">
    <citation type="submission" date="2020-11" db="EMBL/GenBank/DDBJ databases">
        <title>Sequencing the genomes of 1000 actinobacteria strains.</title>
        <authorList>
            <person name="Klenk H.-P."/>
        </authorList>
    </citation>
    <scope>NUCLEOTIDE SEQUENCE</scope>
    <source>
        <strain evidence="6">DSM 26152</strain>
    </source>
</reference>
<keyword evidence="3 4" id="KW-0560">Oxidoreductase</keyword>
<protein>
    <submittedName>
        <fullName evidence="6">Phytoene desaturase</fullName>
    </submittedName>
</protein>
<keyword evidence="2 4" id="KW-0125">Carotenoid biosynthesis</keyword>
<dbReference type="EMBL" id="JADOTZ010000001">
    <property type="protein sequence ID" value="MBG6084599.1"/>
    <property type="molecule type" value="Genomic_DNA"/>
</dbReference>
<dbReference type="Gene3D" id="3.50.50.60">
    <property type="entry name" value="FAD/NAD(P)-binding domain"/>
    <property type="match status" value="2"/>
</dbReference>